<keyword evidence="7" id="KW-1133">Transmembrane helix</keyword>
<evidence type="ECO:0000256" key="7">
    <source>
        <dbReference type="SAM" id="Phobius"/>
    </source>
</evidence>
<feature type="coiled-coil region" evidence="6">
    <location>
        <begin position="31"/>
        <end position="58"/>
    </location>
</feature>
<reference evidence="8 9" key="1">
    <citation type="submission" date="2024-04" db="EMBL/GenBank/DDBJ databases">
        <authorList>
            <consortium name="Genoscope - CEA"/>
            <person name="William W."/>
        </authorList>
    </citation>
    <scope>NUCLEOTIDE SEQUENCE [LARGE SCALE GENOMIC DNA]</scope>
</reference>
<keyword evidence="7" id="KW-0472">Membrane</keyword>
<dbReference type="GO" id="GO:0005737">
    <property type="term" value="C:cytoplasm"/>
    <property type="evidence" value="ECO:0007669"/>
    <property type="project" value="TreeGrafter"/>
</dbReference>
<evidence type="ECO:0000256" key="2">
    <source>
        <dbReference type="ARBA" id="ARBA00022990"/>
    </source>
</evidence>
<proteinExistence type="predicted"/>
<dbReference type="SUPFAM" id="SSF51735">
    <property type="entry name" value="NAD(P)-binding Rossmann-fold domains"/>
    <property type="match status" value="1"/>
</dbReference>
<comment type="caution">
    <text evidence="8">The sequence shown here is derived from an EMBL/GenBank/DDBJ whole genome shotgun (WGS) entry which is preliminary data.</text>
</comment>
<gene>
    <name evidence="8" type="ORF">GSLYS_00016211001</name>
</gene>
<evidence type="ECO:0000313" key="9">
    <source>
        <dbReference type="Proteomes" id="UP001497497"/>
    </source>
</evidence>
<organism evidence="8 9">
    <name type="scientific">Lymnaea stagnalis</name>
    <name type="common">Great pond snail</name>
    <name type="synonym">Helix stagnalis</name>
    <dbReference type="NCBI Taxonomy" id="6523"/>
    <lineage>
        <taxon>Eukaryota</taxon>
        <taxon>Metazoa</taxon>
        <taxon>Spiralia</taxon>
        <taxon>Lophotrochozoa</taxon>
        <taxon>Mollusca</taxon>
        <taxon>Gastropoda</taxon>
        <taxon>Heterobranchia</taxon>
        <taxon>Euthyneura</taxon>
        <taxon>Panpulmonata</taxon>
        <taxon>Hygrophila</taxon>
        <taxon>Lymnaeoidea</taxon>
        <taxon>Lymnaeidae</taxon>
        <taxon>Lymnaea</taxon>
    </lineage>
</organism>
<evidence type="ECO:0000256" key="3">
    <source>
        <dbReference type="ARBA" id="ARBA00023157"/>
    </source>
</evidence>
<dbReference type="AlphaFoldDB" id="A0AAV2I786"/>
<dbReference type="EMBL" id="CAXITT010000501">
    <property type="protein sequence ID" value="CAL1542677.1"/>
    <property type="molecule type" value="Genomic_DNA"/>
</dbReference>
<comment type="subunit">
    <text evidence="4">Monomer. Forms homodimers during oxidative stress. Interacts (via N-terminus) with elongation factor EEF1A1 (via middle-region); the interaction is direct and competes with EEF1A1 binding to guanyl-nucleotide exchange factor EEF1B2, thereby inhibiting GDP for GTP exchange and reactivation of EEF1A1. Interacts with nuclear transport receptors XPO4, IPO5/RANBP5, IPO7, IPO9 and KPNB1 as well as GCN1L1/GCN1 and LRPPRC probably through their HEAT repeats. Binds NCOA5/CIA.</text>
</comment>
<name>A0AAV2I786_LYMST</name>
<evidence type="ECO:0000256" key="1">
    <source>
        <dbReference type="ARBA" id="ARBA00022857"/>
    </source>
</evidence>
<keyword evidence="6" id="KW-0175">Coiled coil</keyword>
<dbReference type="Gene3D" id="3.40.50.720">
    <property type="entry name" value="NAD(P)-binding Rossmann-like Domain"/>
    <property type="match status" value="1"/>
</dbReference>
<sequence length="299" mass="33448">MKFLWFRCDIIIPSTALAVFVVFLALVGFFVKREFDTAENAEQNCRMAEEALANADKFKSEGHSAFVLGYTGEVGKLLVDELNRLKIFKRIVLIGRRQVFLNVGPEFEQKVVDFENIDEYKDAFKDLDTGFCCLGTTRAKAGIQGFIRVDHDYVLLSAEIAKAQGCKHFTLVSSQGADKNSSFLYPRTKGQVEEALKVMHFNRLSIFRPGVLMCDRQESRPMEAAFRAVLKPVSYFFPTAITTPVQIVARAMINNAIASTNSSTLELHDNKAIHQLSGISKGCNNLRRSLSAPESTKTK</sequence>
<dbReference type="GO" id="GO:0051170">
    <property type="term" value="P:import into nucleus"/>
    <property type="evidence" value="ECO:0007669"/>
    <property type="project" value="TreeGrafter"/>
</dbReference>
<protein>
    <recommendedName>
        <fullName evidence="5">Protein HTATIP2</fullName>
    </recommendedName>
</protein>
<dbReference type="Proteomes" id="UP001497497">
    <property type="component" value="Unassembled WGS sequence"/>
</dbReference>
<dbReference type="InterPro" id="IPR036291">
    <property type="entry name" value="NAD(P)-bd_dom_sf"/>
</dbReference>
<evidence type="ECO:0000256" key="4">
    <source>
        <dbReference type="ARBA" id="ARBA00093483"/>
    </source>
</evidence>
<evidence type="ECO:0000256" key="6">
    <source>
        <dbReference type="SAM" id="Coils"/>
    </source>
</evidence>
<feature type="transmembrane region" description="Helical" evidence="7">
    <location>
        <begin position="12"/>
        <end position="31"/>
    </location>
</feature>
<dbReference type="FunFam" id="3.40.50.720:FF:000271">
    <property type="entry name" value="oxidoreductase HTATIP2 isoform X1"/>
    <property type="match status" value="1"/>
</dbReference>
<keyword evidence="2" id="KW-0007">Acetylation</keyword>
<keyword evidence="3" id="KW-1015">Disulfide bond</keyword>
<dbReference type="PANTHER" id="PTHR14097:SF7">
    <property type="entry name" value="OXIDOREDUCTASE HTATIP2"/>
    <property type="match status" value="1"/>
</dbReference>
<evidence type="ECO:0000313" key="8">
    <source>
        <dbReference type="EMBL" id="CAL1542677.1"/>
    </source>
</evidence>
<dbReference type="CDD" id="cd05250">
    <property type="entry name" value="CC3_like_SDR_a"/>
    <property type="match status" value="1"/>
</dbReference>
<keyword evidence="9" id="KW-1185">Reference proteome</keyword>
<dbReference type="PANTHER" id="PTHR14097">
    <property type="entry name" value="OXIDOREDUCTASE HTATIP2"/>
    <property type="match status" value="1"/>
</dbReference>
<accession>A0AAV2I786</accession>
<keyword evidence="7" id="KW-0812">Transmembrane</keyword>
<keyword evidence="1" id="KW-0521">NADP</keyword>
<evidence type="ECO:0000256" key="5">
    <source>
        <dbReference type="ARBA" id="ARBA00093604"/>
    </source>
</evidence>